<dbReference type="InterPro" id="IPR009915">
    <property type="entry name" value="NnrU_dom"/>
</dbReference>
<evidence type="ECO:0000256" key="3">
    <source>
        <dbReference type="ARBA" id="ARBA00022989"/>
    </source>
</evidence>
<feature type="transmembrane region" description="Helical" evidence="5">
    <location>
        <begin position="38"/>
        <end position="58"/>
    </location>
</feature>
<dbReference type="RefSeq" id="WP_008734809.1">
    <property type="nucleotide sequence ID" value="NZ_CP004387.1"/>
</dbReference>
<proteinExistence type="predicted"/>
<feature type="domain" description="NnrU" evidence="6">
    <location>
        <begin position="8"/>
        <end position="225"/>
    </location>
</feature>
<dbReference type="Pfam" id="PF07298">
    <property type="entry name" value="NnrU"/>
    <property type="match status" value="1"/>
</dbReference>
<reference evidence="7 8" key="1">
    <citation type="journal article" date="2012" name="J. Bacteriol.">
        <title>Genome sequence of an alkane-degrading bacterium, Alcanivorax pacificus type strain W11-5, isolated from deep sea sediment.</title>
        <authorList>
            <person name="Lai Q."/>
            <person name="Shao Z."/>
        </authorList>
    </citation>
    <scope>NUCLEOTIDE SEQUENCE [LARGE SCALE GENOMIC DNA]</scope>
    <source>
        <strain evidence="7 8">W11-5</strain>
    </source>
</reference>
<accession>A0A0B4XT96</accession>
<dbReference type="OrthoDB" id="5293641at2"/>
<dbReference type="STRING" id="391936.S7S_17540"/>
<dbReference type="GO" id="GO:0016020">
    <property type="term" value="C:membrane"/>
    <property type="evidence" value="ECO:0007669"/>
    <property type="project" value="UniProtKB-SubCell"/>
</dbReference>
<keyword evidence="3 5" id="KW-1133">Transmembrane helix</keyword>
<keyword evidence="4 5" id="KW-0472">Membrane</keyword>
<name>A0A0B4XT96_9GAMM</name>
<evidence type="ECO:0000256" key="2">
    <source>
        <dbReference type="ARBA" id="ARBA00022692"/>
    </source>
</evidence>
<keyword evidence="8" id="KW-1185">Reference proteome</keyword>
<feature type="transmembrane region" description="Helical" evidence="5">
    <location>
        <begin position="78"/>
        <end position="97"/>
    </location>
</feature>
<evidence type="ECO:0000256" key="1">
    <source>
        <dbReference type="ARBA" id="ARBA00004141"/>
    </source>
</evidence>
<dbReference type="HOGENOM" id="CLU_104582_0_0_6"/>
<dbReference type="Proteomes" id="UP000006764">
    <property type="component" value="Chromosome"/>
</dbReference>
<dbReference type="AlphaFoldDB" id="A0A0B4XT96"/>
<evidence type="ECO:0000313" key="8">
    <source>
        <dbReference type="Proteomes" id="UP000006764"/>
    </source>
</evidence>
<organism evidence="7 8">
    <name type="scientific">Isoalcanivorax pacificus W11-5</name>
    <dbReference type="NCBI Taxonomy" id="391936"/>
    <lineage>
        <taxon>Bacteria</taxon>
        <taxon>Pseudomonadati</taxon>
        <taxon>Pseudomonadota</taxon>
        <taxon>Gammaproteobacteria</taxon>
        <taxon>Oceanospirillales</taxon>
        <taxon>Alcanivoracaceae</taxon>
        <taxon>Isoalcanivorax</taxon>
    </lineage>
</organism>
<evidence type="ECO:0000313" key="7">
    <source>
        <dbReference type="EMBL" id="AJD49920.1"/>
    </source>
</evidence>
<evidence type="ECO:0000259" key="6">
    <source>
        <dbReference type="Pfam" id="PF07298"/>
    </source>
</evidence>
<dbReference type="KEGG" id="apac:S7S_17540"/>
<keyword evidence="2 5" id="KW-0812">Transmembrane</keyword>
<evidence type="ECO:0000256" key="5">
    <source>
        <dbReference type="SAM" id="Phobius"/>
    </source>
</evidence>
<gene>
    <name evidence="7" type="ORF">S7S_17540</name>
</gene>
<sequence>MNAAWIVLLLWVLFAATHTVLCHPPVRAPLVSRLGLRGYLLLYSLVALATFVPLVWVFFASRTAHTVPLPVLVQTPGIWWLTMALMGVAILLLVLGFSRPNPVSVLMNRSGAAAAGALRITRHPAFMGVALMGAAHLLVNHSLLDRVFFGGLLLYALLGCAHQDWRRRQAGEPGTREYFAETSFLPFVAILQGRNRLVLRELNPLALVLAVLLFGLIFLFHHRVMG</sequence>
<dbReference type="EMBL" id="CP004387">
    <property type="protein sequence ID" value="AJD49920.1"/>
    <property type="molecule type" value="Genomic_DNA"/>
</dbReference>
<protein>
    <submittedName>
        <fullName evidence="7">Denitrification regulatory protein</fullName>
    </submittedName>
</protein>
<comment type="subcellular location">
    <subcellularLocation>
        <location evidence="1">Membrane</location>
        <topology evidence="1">Multi-pass membrane protein</topology>
    </subcellularLocation>
</comment>
<evidence type="ECO:0000256" key="4">
    <source>
        <dbReference type="ARBA" id="ARBA00023136"/>
    </source>
</evidence>
<feature type="transmembrane region" description="Helical" evidence="5">
    <location>
        <begin position="202"/>
        <end position="221"/>
    </location>
</feature>